<evidence type="ECO:0000259" key="4">
    <source>
        <dbReference type="PROSITE" id="PS50110"/>
    </source>
</evidence>
<evidence type="ECO:0000313" key="5">
    <source>
        <dbReference type="EMBL" id="MDR7355617.1"/>
    </source>
</evidence>
<gene>
    <name evidence="5" type="ORF">J2S37_002155</name>
</gene>
<evidence type="ECO:0000259" key="3">
    <source>
        <dbReference type="PROSITE" id="PS50043"/>
    </source>
</evidence>
<sequence>MIRVLVADDQALVRAALAALLNLEADIEVVAEAHSGNHAVQQAHQHQPDIALIDIDMPDGNGLDTTFRITTEIPHCRCIIVTTFGRPGYLRTALKAGASGFVIKDTPPEALADAIRKVHSGLRAIDPQLAEESLLVPDCPLTEREITICQLLLKGTDAKTIAKKLFITAGTVRNLFSSIITKTGTTNRYEAARIAHSYGWL</sequence>
<dbReference type="EMBL" id="JAVDYF010000001">
    <property type="protein sequence ID" value="MDR7355617.1"/>
    <property type="molecule type" value="Genomic_DNA"/>
</dbReference>
<dbReference type="PRINTS" id="PR00038">
    <property type="entry name" value="HTHLUXR"/>
</dbReference>
<accession>A0ABU2BAG9</accession>
<proteinExistence type="predicted"/>
<feature type="domain" description="Response regulatory" evidence="4">
    <location>
        <begin position="3"/>
        <end position="119"/>
    </location>
</feature>
<dbReference type="Proteomes" id="UP001183619">
    <property type="component" value="Unassembled WGS sequence"/>
</dbReference>
<evidence type="ECO:0000256" key="1">
    <source>
        <dbReference type="ARBA" id="ARBA00023125"/>
    </source>
</evidence>
<dbReference type="Pfam" id="PF00072">
    <property type="entry name" value="Response_reg"/>
    <property type="match status" value="1"/>
</dbReference>
<organism evidence="5 6">
    <name type="scientific">Corynebacterium felinum</name>
    <dbReference type="NCBI Taxonomy" id="131318"/>
    <lineage>
        <taxon>Bacteria</taxon>
        <taxon>Bacillati</taxon>
        <taxon>Actinomycetota</taxon>
        <taxon>Actinomycetes</taxon>
        <taxon>Mycobacteriales</taxon>
        <taxon>Corynebacteriaceae</taxon>
        <taxon>Corynebacterium</taxon>
    </lineage>
</organism>
<dbReference type="RefSeq" id="WP_277103171.1">
    <property type="nucleotide sequence ID" value="NZ_BAAAJS010000051.1"/>
</dbReference>
<name>A0ABU2BAG9_9CORY</name>
<dbReference type="Pfam" id="PF00196">
    <property type="entry name" value="GerE"/>
    <property type="match status" value="1"/>
</dbReference>
<dbReference type="PANTHER" id="PTHR43214">
    <property type="entry name" value="TWO-COMPONENT RESPONSE REGULATOR"/>
    <property type="match status" value="1"/>
</dbReference>
<dbReference type="PROSITE" id="PS50110">
    <property type="entry name" value="RESPONSE_REGULATORY"/>
    <property type="match status" value="1"/>
</dbReference>
<feature type="domain" description="HTH luxR-type" evidence="3">
    <location>
        <begin position="134"/>
        <end position="199"/>
    </location>
</feature>
<dbReference type="PANTHER" id="PTHR43214:SF42">
    <property type="entry name" value="TRANSCRIPTIONAL REGULATORY PROTEIN DESR"/>
    <property type="match status" value="1"/>
</dbReference>
<evidence type="ECO:0000313" key="6">
    <source>
        <dbReference type="Proteomes" id="UP001183619"/>
    </source>
</evidence>
<dbReference type="SUPFAM" id="SSF52172">
    <property type="entry name" value="CheY-like"/>
    <property type="match status" value="1"/>
</dbReference>
<dbReference type="InterPro" id="IPR000792">
    <property type="entry name" value="Tscrpt_reg_LuxR_C"/>
</dbReference>
<dbReference type="CDD" id="cd06170">
    <property type="entry name" value="LuxR_C_like"/>
    <property type="match status" value="1"/>
</dbReference>
<evidence type="ECO:0000256" key="2">
    <source>
        <dbReference type="PROSITE-ProRule" id="PRU00169"/>
    </source>
</evidence>
<dbReference type="PROSITE" id="PS00622">
    <property type="entry name" value="HTH_LUXR_1"/>
    <property type="match status" value="1"/>
</dbReference>
<dbReference type="Gene3D" id="3.40.50.2300">
    <property type="match status" value="1"/>
</dbReference>
<dbReference type="InterPro" id="IPR011006">
    <property type="entry name" value="CheY-like_superfamily"/>
</dbReference>
<comment type="caution">
    <text evidence="5">The sequence shown here is derived from an EMBL/GenBank/DDBJ whole genome shotgun (WGS) entry which is preliminary data.</text>
</comment>
<dbReference type="InterPro" id="IPR001789">
    <property type="entry name" value="Sig_transdc_resp-reg_receiver"/>
</dbReference>
<dbReference type="SMART" id="SM00448">
    <property type="entry name" value="REC"/>
    <property type="match status" value="1"/>
</dbReference>
<protein>
    <submittedName>
        <fullName evidence="5">Two-component system response regulator DesR</fullName>
    </submittedName>
</protein>
<keyword evidence="6" id="KW-1185">Reference proteome</keyword>
<keyword evidence="1" id="KW-0238">DNA-binding</keyword>
<dbReference type="SMART" id="SM00421">
    <property type="entry name" value="HTH_LUXR"/>
    <property type="match status" value="1"/>
</dbReference>
<feature type="modified residue" description="4-aspartylphosphate" evidence="2">
    <location>
        <position position="54"/>
    </location>
</feature>
<dbReference type="InterPro" id="IPR016032">
    <property type="entry name" value="Sig_transdc_resp-reg_C-effctor"/>
</dbReference>
<dbReference type="SUPFAM" id="SSF46894">
    <property type="entry name" value="C-terminal effector domain of the bipartite response regulators"/>
    <property type="match status" value="1"/>
</dbReference>
<keyword evidence="2" id="KW-0597">Phosphoprotein</keyword>
<dbReference type="PROSITE" id="PS50043">
    <property type="entry name" value="HTH_LUXR_2"/>
    <property type="match status" value="1"/>
</dbReference>
<reference evidence="5 6" key="1">
    <citation type="submission" date="2023-07" db="EMBL/GenBank/DDBJ databases">
        <title>Sequencing the genomes of 1000 actinobacteria strains.</title>
        <authorList>
            <person name="Klenk H.-P."/>
        </authorList>
    </citation>
    <scope>NUCLEOTIDE SEQUENCE [LARGE SCALE GENOMIC DNA]</scope>
    <source>
        <strain evidence="5 6">DSM 44508</strain>
    </source>
</reference>
<dbReference type="InterPro" id="IPR039420">
    <property type="entry name" value="WalR-like"/>
</dbReference>